<dbReference type="Proteomes" id="UP001589733">
    <property type="component" value="Unassembled WGS sequence"/>
</dbReference>
<keyword evidence="1" id="KW-0808">Transferase</keyword>
<evidence type="ECO:0000256" key="2">
    <source>
        <dbReference type="ARBA" id="ARBA00023315"/>
    </source>
</evidence>
<dbReference type="RefSeq" id="WP_380009153.1">
    <property type="nucleotide sequence ID" value="NZ_JBHLYR010000031.1"/>
</dbReference>
<dbReference type="SUPFAM" id="SSF55729">
    <property type="entry name" value="Acyl-CoA N-acyltransferases (Nat)"/>
    <property type="match status" value="1"/>
</dbReference>
<evidence type="ECO:0000313" key="5">
    <source>
        <dbReference type="Proteomes" id="UP001589733"/>
    </source>
</evidence>
<evidence type="ECO:0000256" key="1">
    <source>
        <dbReference type="ARBA" id="ARBA00022679"/>
    </source>
</evidence>
<feature type="domain" description="N-acetyltransferase" evidence="3">
    <location>
        <begin position="178"/>
        <end position="324"/>
    </location>
</feature>
<protein>
    <submittedName>
        <fullName evidence="4">N-acetyltransferase</fullName>
    </submittedName>
</protein>
<dbReference type="InterPro" id="IPR016181">
    <property type="entry name" value="Acyl_CoA_acyltransferase"/>
</dbReference>
<dbReference type="InterPro" id="IPR000182">
    <property type="entry name" value="GNAT_dom"/>
</dbReference>
<sequence length="324" mass="36327">MADVPGLEAVLCWCMVDLLPHLTWHTPTDLHRLAQFLTAAHPDAPTTAAELERLERGHLPGEVHRREVLQENGVWVGLYEVDTPRSDSHEGWLSLSVWTLPTHTPLGELLLAKAEALAAEYRAHTLLSRSREDWWELPLLQAHGYREHDRMWSSTLDLTRLDFAAFAAQEQKAQAAGIQIRPLSELGPFDEAQQFRLYTLIAALLRDVPSTSPVKVWPFETWQLRIVDQILPEGLFVAIAPDGEWVGMNELYMVSNTAPRTLRNGLTGVLVHWRGNGIAYALKLASARAALTRGFTHVRTGNHSINAPMLAINGRLGFVREAAW</sequence>
<dbReference type="PROSITE" id="PS51186">
    <property type="entry name" value="GNAT"/>
    <property type="match status" value="1"/>
</dbReference>
<dbReference type="InterPro" id="IPR050832">
    <property type="entry name" value="Bact_Acetyltransf"/>
</dbReference>
<gene>
    <name evidence="4" type="ORF">ACFFLM_10445</name>
</gene>
<keyword evidence="2" id="KW-0012">Acyltransferase</keyword>
<organism evidence="4 5">
    <name type="scientific">Deinococcus oregonensis</name>
    <dbReference type="NCBI Taxonomy" id="1805970"/>
    <lineage>
        <taxon>Bacteria</taxon>
        <taxon>Thermotogati</taxon>
        <taxon>Deinococcota</taxon>
        <taxon>Deinococci</taxon>
        <taxon>Deinococcales</taxon>
        <taxon>Deinococcaceae</taxon>
        <taxon>Deinococcus</taxon>
    </lineage>
</organism>
<dbReference type="PANTHER" id="PTHR43877">
    <property type="entry name" value="AMINOALKYLPHOSPHONATE N-ACETYLTRANSFERASE-RELATED-RELATED"/>
    <property type="match status" value="1"/>
</dbReference>
<dbReference type="Gene3D" id="3.40.630.30">
    <property type="match status" value="1"/>
</dbReference>
<keyword evidence="5" id="KW-1185">Reference proteome</keyword>
<dbReference type="EMBL" id="JBHLYR010000031">
    <property type="protein sequence ID" value="MFB9992383.1"/>
    <property type="molecule type" value="Genomic_DNA"/>
</dbReference>
<accession>A0ABV6AY09</accession>
<reference evidence="4 5" key="1">
    <citation type="submission" date="2024-09" db="EMBL/GenBank/DDBJ databases">
        <authorList>
            <person name="Sun Q."/>
            <person name="Mori K."/>
        </authorList>
    </citation>
    <scope>NUCLEOTIDE SEQUENCE [LARGE SCALE GENOMIC DNA]</scope>
    <source>
        <strain evidence="4 5">JCM 13503</strain>
    </source>
</reference>
<evidence type="ECO:0000259" key="3">
    <source>
        <dbReference type="PROSITE" id="PS51186"/>
    </source>
</evidence>
<comment type="caution">
    <text evidence="4">The sequence shown here is derived from an EMBL/GenBank/DDBJ whole genome shotgun (WGS) entry which is preliminary data.</text>
</comment>
<name>A0ABV6AY09_9DEIO</name>
<proteinExistence type="predicted"/>
<evidence type="ECO:0000313" key="4">
    <source>
        <dbReference type="EMBL" id="MFB9992383.1"/>
    </source>
</evidence>